<proteinExistence type="predicted"/>
<dbReference type="PANTHER" id="PTHR37544">
    <property type="entry name" value="SPRAY-RELATED"/>
    <property type="match status" value="1"/>
</dbReference>
<evidence type="ECO:0000256" key="1">
    <source>
        <dbReference type="SAM" id="Phobius"/>
    </source>
</evidence>
<gene>
    <name evidence="2" type="ORF">B0J11DRAFT_449068</name>
</gene>
<accession>A0A9P9CZ53</accession>
<dbReference type="EMBL" id="JAGMWT010000032">
    <property type="protein sequence ID" value="KAH7109484.1"/>
    <property type="molecule type" value="Genomic_DNA"/>
</dbReference>
<name>A0A9P9CZ53_9PLEO</name>
<evidence type="ECO:0000313" key="3">
    <source>
        <dbReference type="Proteomes" id="UP000700596"/>
    </source>
</evidence>
<organism evidence="2 3">
    <name type="scientific">Dendryphion nanum</name>
    <dbReference type="NCBI Taxonomy" id="256645"/>
    <lineage>
        <taxon>Eukaryota</taxon>
        <taxon>Fungi</taxon>
        <taxon>Dikarya</taxon>
        <taxon>Ascomycota</taxon>
        <taxon>Pezizomycotina</taxon>
        <taxon>Dothideomycetes</taxon>
        <taxon>Pleosporomycetidae</taxon>
        <taxon>Pleosporales</taxon>
        <taxon>Torulaceae</taxon>
        <taxon>Dendryphion</taxon>
    </lineage>
</organism>
<protein>
    <submittedName>
        <fullName evidence="2">Uncharacterized protein</fullName>
    </submittedName>
</protein>
<dbReference type="Proteomes" id="UP000700596">
    <property type="component" value="Unassembled WGS sequence"/>
</dbReference>
<dbReference type="OrthoDB" id="3522351at2759"/>
<comment type="caution">
    <text evidence="2">The sequence shown here is derived from an EMBL/GenBank/DDBJ whole genome shotgun (WGS) entry which is preliminary data.</text>
</comment>
<keyword evidence="1" id="KW-1133">Transmembrane helix</keyword>
<dbReference type="PANTHER" id="PTHR37544:SF3">
    <property type="entry name" value="SPRAY"/>
    <property type="match status" value="1"/>
</dbReference>
<evidence type="ECO:0000313" key="2">
    <source>
        <dbReference type="EMBL" id="KAH7109484.1"/>
    </source>
</evidence>
<keyword evidence="3" id="KW-1185">Reference proteome</keyword>
<dbReference type="AlphaFoldDB" id="A0A9P9CZ53"/>
<sequence>MCLSKWRPAKDIGWVPLALRRPMLLVFGFLDLALICSLAALSSLSKRHNGFVTVGTQNLTSFGISWNLGLLWTTLPVLVFRLLGLYWEWITSPVSQRQPFVDLLRHGGASARKTILLDYLSVPILWRWCTAFKNRHFLVGFCSLLTLVMSVIVSALSARLFAVGTVAAGTEIPVIFNTSFDASAINSTLDWVPILDTVSAIKLYNGIPLPWTDQQYAFQSYFVRSSVAANAEITARTKAYSAYLNCSVLSDYKLDSKDSRLYMTANDRGCDIAQDFLVSEMQQVYFKTTSEISCSTTAWYSRMVFTAAKYSKDSPTSVSNMTVLSCITSYRTTIGDLTTTMPNGRASSPVIKAFHPLSLDNTRPSLWRVFEQNILSPTTLNPDTVWSTSAFGTLALYAAQQIGGREYLSPIILQRVVSDIFSASYLTAAALHAFVPQSPATETSGRVIQLTQRLFTVYWVTYLIIVVLVLNLCTVFVTIIHVYRNATILEEEPAGLLAYAAVLDRSPLMNIAAELRSYGRKSVVETAKASNWKKSRWAGARRDDRSGWVIIGQ</sequence>
<keyword evidence="1" id="KW-0812">Transmembrane</keyword>
<reference evidence="2" key="1">
    <citation type="journal article" date="2021" name="Nat. Commun.">
        <title>Genetic determinants of endophytism in the Arabidopsis root mycobiome.</title>
        <authorList>
            <person name="Mesny F."/>
            <person name="Miyauchi S."/>
            <person name="Thiergart T."/>
            <person name="Pickel B."/>
            <person name="Atanasova L."/>
            <person name="Karlsson M."/>
            <person name="Huettel B."/>
            <person name="Barry K.W."/>
            <person name="Haridas S."/>
            <person name="Chen C."/>
            <person name="Bauer D."/>
            <person name="Andreopoulos W."/>
            <person name="Pangilinan J."/>
            <person name="LaButti K."/>
            <person name="Riley R."/>
            <person name="Lipzen A."/>
            <person name="Clum A."/>
            <person name="Drula E."/>
            <person name="Henrissat B."/>
            <person name="Kohler A."/>
            <person name="Grigoriev I.V."/>
            <person name="Martin F.M."/>
            <person name="Hacquard S."/>
        </authorList>
    </citation>
    <scope>NUCLEOTIDE SEQUENCE</scope>
    <source>
        <strain evidence="2">MPI-CAGE-CH-0243</strain>
    </source>
</reference>
<feature type="transmembrane region" description="Helical" evidence="1">
    <location>
        <begin position="459"/>
        <end position="483"/>
    </location>
</feature>
<feature type="transmembrane region" description="Helical" evidence="1">
    <location>
        <begin position="24"/>
        <end position="44"/>
    </location>
</feature>
<dbReference type="Pfam" id="PF11915">
    <property type="entry name" value="DUF3433"/>
    <property type="match status" value="1"/>
</dbReference>
<feature type="transmembrane region" description="Helical" evidence="1">
    <location>
        <begin position="64"/>
        <end position="87"/>
    </location>
</feature>
<keyword evidence="1" id="KW-0472">Membrane</keyword>
<feature type="transmembrane region" description="Helical" evidence="1">
    <location>
        <begin position="137"/>
        <end position="156"/>
    </location>
</feature>
<dbReference type="InterPro" id="IPR021840">
    <property type="entry name" value="DUF3433"/>
</dbReference>